<dbReference type="InterPro" id="IPR037386">
    <property type="entry name" value="CCDC40"/>
</dbReference>
<dbReference type="GO" id="GO:0035082">
    <property type="term" value="P:axoneme assembly"/>
    <property type="evidence" value="ECO:0007669"/>
    <property type="project" value="InterPro"/>
</dbReference>
<keyword evidence="4" id="KW-1185">Reference proteome</keyword>
<dbReference type="AlphaFoldDB" id="A0A3B0KGV7"/>
<name>A0A3B0KGV7_DROGU</name>
<dbReference type="PANTHER" id="PTHR16275:SF8">
    <property type="entry name" value="COILED-COIL DOMAIN-CONTAINING PROTEIN 40"/>
    <property type="match status" value="1"/>
</dbReference>
<dbReference type="OrthoDB" id="188741at2759"/>
<feature type="region of interest" description="Disordered" evidence="2">
    <location>
        <begin position="1"/>
        <end position="27"/>
    </location>
</feature>
<feature type="coiled-coil region" evidence="1">
    <location>
        <begin position="616"/>
        <end position="650"/>
    </location>
</feature>
<dbReference type="Proteomes" id="UP000268350">
    <property type="component" value="Unassembled WGS sequence"/>
</dbReference>
<organism evidence="3 4">
    <name type="scientific">Drosophila guanche</name>
    <name type="common">Fruit fly</name>
    <dbReference type="NCBI Taxonomy" id="7266"/>
    <lineage>
        <taxon>Eukaryota</taxon>
        <taxon>Metazoa</taxon>
        <taxon>Ecdysozoa</taxon>
        <taxon>Arthropoda</taxon>
        <taxon>Hexapoda</taxon>
        <taxon>Insecta</taxon>
        <taxon>Pterygota</taxon>
        <taxon>Neoptera</taxon>
        <taxon>Endopterygota</taxon>
        <taxon>Diptera</taxon>
        <taxon>Brachycera</taxon>
        <taxon>Muscomorpha</taxon>
        <taxon>Ephydroidea</taxon>
        <taxon>Drosophilidae</taxon>
        <taxon>Drosophila</taxon>
        <taxon>Sophophora</taxon>
    </lineage>
</organism>
<keyword evidence="1" id="KW-0175">Coiled coil</keyword>
<evidence type="ECO:0000256" key="1">
    <source>
        <dbReference type="SAM" id="Coils"/>
    </source>
</evidence>
<sequence length="892" mass="104888">MSDTDDLDSCDFANISELDPHGAPEPEQLAILPPNHPLLSKFQRSLKDHLLRTKQKLENEIADIKYQVKGKEQRREDHGVTLYDMQQKMGFQEEQIKEISAEIDVHVQSRQVEELAVKSVKQIYEEKEKLTISQKALYHERMVELEDLQSLGSNIKKWAFDVEDEVKNAKRIVSRDAQLQRQLSQEKRKSDILFYRLDMEVKKRENELQSICDEEKAMKDVVSILNMSIADANTDLEVLQNEHKRLTQAWSEVIVAIQLRDKILFQVQDNMRKHRGSIKLNLAGIEAIKKQIAKEMELNRKLESFKQRLTDDTNVLRRNCQEENETLFRLQAKLDELPDFLARTEADLHEAVRDGSRLLSEIRKLDYTLDKYHQTKFRTEEAILKLAQDQLVADKATVYRLKLLNKSQERRRSIDLSLSKVQSQLASSMLDVEKLRSQVLKTKSQNEVITQSLNESELQSSTLEADLNKMHSKIEVKMKLFEKVSNKIETIQKQFGDASGNPTELKIKQIEKTIHTAESQIREHQQFWIMLQNHFVNLSQKRNDQLNEIQVTRKQLSIIKQKSLKIDQELETSENKTKDLYLYIQKYTSKLELLNEKIYKKRINHDMKETEFEHEQNELSQKLKDAELGILKLEEVISELRNTIELHKDLVIENHREALSWESKYKLLEETIRWSKTESSLNSEKGLMKTEIHRMNIRYIQLKRAQEKLVQDLEHCVMHREQIFVNATIKEHVKAKEIKLQTACQTQVRLDELHNRATLIHNEIAFLSETRLTDDVNKIERMIYMLRRIQSDLNTIIEDDANIRTQIENAHLSKHANLQKIIRKQTRAKAYRRLKQIKSIQSSVRSEMAIDQLSQKQSDMNSKLLELVQNLMIDYPTKITFLTKINQILKEE</sequence>
<feature type="coiled-coil region" evidence="1">
    <location>
        <begin position="47"/>
        <end position="74"/>
    </location>
</feature>
<evidence type="ECO:0000313" key="3">
    <source>
        <dbReference type="EMBL" id="SPP85599.1"/>
    </source>
</evidence>
<accession>A0A3B0KGV7</accession>
<dbReference type="PANTHER" id="PTHR16275">
    <property type="entry name" value="COILED-COIL DOMAIN-CONTAINING PROTEIN 40"/>
    <property type="match status" value="1"/>
</dbReference>
<gene>
    <name evidence="3" type="ORF">DGUA_6G004085</name>
</gene>
<evidence type="ECO:0000256" key="2">
    <source>
        <dbReference type="SAM" id="MobiDB-lite"/>
    </source>
</evidence>
<protein>
    <submittedName>
        <fullName evidence="3">Blast:Coiled-coil domain-containing protein 40</fullName>
    </submittedName>
</protein>
<dbReference type="GO" id="GO:0005737">
    <property type="term" value="C:cytoplasm"/>
    <property type="evidence" value="ECO:0007669"/>
    <property type="project" value="TreeGrafter"/>
</dbReference>
<feature type="coiled-coil region" evidence="1">
    <location>
        <begin position="222"/>
        <end position="249"/>
    </location>
</feature>
<dbReference type="EMBL" id="OUUW01000010">
    <property type="protein sequence ID" value="SPP85599.1"/>
    <property type="molecule type" value="Genomic_DNA"/>
</dbReference>
<proteinExistence type="predicted"/>
<dbReference type="STRING" id="7266.A0A3B0KGV7"/>
<reference evidence="4" key="1">
    <citation type="submission" date="2018-01" db="EMBL/GenBank/DDBJ databases">
        <authorList>
            <person name="Alioto T."/>
            <person name="Alioto T."/>
        </authorList>
    </citation>
    <scope>NUCLEOTIDE SEQUENCE [LARGE SCALE GENOMIC DNA]</scope>
</reference>
<dbReference type="OMA" id="YIVRHQY"/>
<evidence type="ECO:0000313" key="4">
    <source>
        <dbReference type="Proteomes" id="UP000268350"/>
    </source>
</evidence>